<gene>
    <name evidence="2" type="ORF">GCM10017786_64200</name>
</gene>
<evidence type="ECO:0000313" key="3">
    <source>
        <dbReference type="Proteomes" id="UP000605897"/>
    </source>
</evidence>
<comment type="caution">
    <text evidence="2">The sequence shown here is derived from an EMBL/GenBank/DDBJ whole genome shotgun (WGS) entry which is preliminary data.</text>
</comment>
<evidence type="ECO:0000259" key="1">
    <source>
        <dbReference type="Pfam" id="PF13460"/>
    </source>
</evidence>
<dbReference type="Proteomes" id="UP000605897">
    <property type="component" value="Unassembled WGS sequence"/>
</dbReference>
<dbReference type="PANTHER" id="PTHR43355:SF2">
    <property type="entry name" value="FLAVIN REDUCTASE (NADPH)"/>
    <property type="match status" value="1"/>
</dbReference>
<protein>
    <submittedName>
        <fullName evidence="2">3-beta hydroxysteroid dehydrogenase</fullName>
    </submittedName>
</protein>
<proteinExistence type="predicted"/>
<dbReference type="InterPro" id="IPR016040">
    <property type="entry name" value="NAD(P)-bd_dom"/>
</dbReference>
<keyword evidence="3" id="KW-1185">Reference proteome</keyword>
<dbReference type="InterPro" id="IPR051606">
    <property type="entry name" value="Polyketide_Oxido-like"/>
</dbReference>
<accession>A0ABQ3JGH6</accession>
<dbReference type="Gene3D" id="3.40.50.720">
    <property type="entry name" value="NAD(P)-binding Rossmann-like Domain"/>
    <property type="match status" value="1"/>
</dbReference>
<evidence type="ECO:0000313" key="2">
    <source>
        <dbReference type="EMBL" id="GHF21389.1"/>
    </source>
</evidence>
<reference evidence="3" key="1">
    <citation type="journal article" date="2019" name="Int. J. Syst. Evol. Microbiol.">
        <title>The Global Catalogue of Microorganisms (GCM) 10K type strain sequencing project: providing services to taxonomists for standard genome sequencing and annotation.</title>
        <authorList>
            <consortium name="The Broad Institute Genomics Platform"/>
            <consortium name="The Broad Institute Genome Sequencing Center for Infectious Disease"/>
            <person name="Wu L."/>
            <person name="Ma J."/>
        </authorList>
    </citation>
    <scope>NUCLEOTIDE SEQUENCE [LARGE SCALE GENOMIC DNA]</scope>
    <source>
        <strain evidence="3">CGMCC 4.7677</strain>
    </source>
</reference>
<organism evidence="2 3">
    <name type="scientific">Amycolatopsis deserti</name>
    <dbReference type="NCBI Taxonomy" id="185696"/>
    <lineage>
        <taxon>Bacteria</taxon>
        <taxon>Bacillati</taxon>
        <taxon>Actinomycetota</taxon>
        <taxon>Actinomycetes</taxon>
        <taxon>Pseudonocardiales</taxon>
        <taxon>Pseudonocardiaceae</taxon>
        <taxon>Amycolatopsis</taxon>
    </lineage>
</organism>
<sequence>MLATVAAMSRIVVFGAGGRAGQQAVAEAAGRGHEVTAVVRDPAKHQAVAGVELVAGDVTDASSVAALVKDQDAVISTAAVYGEGTDPHGFFTSSARALVEAQPARLIVAGLSALAPDATGQRTMDGPGFPPEFRPFCEAHAAGLEILRESTLDWLYASPAGDFDHEGPRTGGYVVAAAADLTKRVSYADFAIALIDEATKPAHRGQHLLVTTP</sequence>
<feature type="domain" description="NAD(P)-binding" evidence="1">
    <location>
        <begin position="15"/>
        <end position="198"/>
    </location>
</feature>
<dbReference type="Pfam" id="PF13460">
    <property type="entry name" value="NAD_binding_10"/>
    <property type="match status" value="1"/>
</dbReference>
<dbReference type="PANTHER" id="PTHR43355">
    <property type="entry name" value="FLAVIN REDUCTASE (NADPH)"/>
    <property type="match status" value="1"/>
</dbReference>
<dbReference type="SUPFAM" id="SSF51735">
    <property type="entry name" value="NAD(P)-binding Rossmann-fold domains"/>
    <property type="match status" value="1"/>
</dbReference>
<dbReference type="EMBL" id="BNAU01000009">
    <property type="protein sequence ID" value="GHF21389.1"/>
    <property type="molecule type" value="Genomic_DNA"/>
</dbReference>
<name>A0ABQ3JGH6_9PSEU</name>
<dbReference type="InterPro" id="IPR036291">
    <property type="entry name" value="NAD(P)-bd_dom_sf"/>
</dbReference>